<gene>
    <name evidence="1" type="ORF">ARMOST_15820</name>
</gene>
<name>A0A284RUH1_ARMOS</name>
<evidence type="ECO:0000313" key="1">
    <source>
        <dbReference type="EMBL" id="SJL12393.1"/>
    </source>
</evidence>
<reference evidence="2" key="1">
    <citation type="journal article" date="2017" name="Nat. Ecol. Evol.">
        <title>Genome expansion and lineage-specific genetic innovations in the forest pathogenic fungi Armillaria.</title>
        <authorList>
            <person name="Sipos G."/>
            <person name="Prasanna A.N."/>
            <person name="Walter M.C."/>
            <person name="O'Connor E."/>
            <person name="Balint B."/>
            <person name="Krizsan K."/>
            <person name="Kiss B."/>
            <person name="Hess J."/>
            <person name="Varga T."/>
            <person name="Slot J."/>
            <person name="Riley R."/>
            <person name="Boka B."/>
            <person name="Rigling D."/>
            <person name="Barry K."/>
            <person name="Lee J."/>
            <person name="Mihaltcheva S."/>
            <person name="LaButti K."/>
            <person name="Lipzen A."/>
            <person name="Waldron R."/>
            <person name="Moloney N.M."/>
            <person name="Sperisen C."/>
            <person name="Kredics L."/>
            <person name="Vagvoelgyi C."/>
            <person name="Patrignani A."/>
            <person name="Fitzpatrick D."/>
            <person name="Nagy I."/>
            <person name="Doyle S."/>
            <person name="Anderson J.B."/>
            <person name="Grigoriev I.V."/>
            <person name="Gueldener U."/>
            <person name="Muensterkoetter M."/>
            <person name="Nagy L.G."/>
        </authorList>
    </citation>
    <scope>NUCLEOTIDE SEQUENCE [LARGE SCALE GENOMIC DNA]</scope>
    <source>
        <strain evidence="2">C18/9</strain>
    </source>
</reference>
<accession>A0A284RUH1</accession>
<proteinExistence type="predicted"/>
<evidence type="ECO:0000313" key="2">
    <source>
        <dbReference type="Proteomes" id="UP000219338"/>
    </source>
</evidence>
<dbReference type="Proteomes" id="UP000219338">
    <property type="component" value="Unassembled WGS sequence"/>
</dbReference>
<dbReference type="EMBL" id="FUEG01000017">
    <property type="protein sequence ID" value="SJL12393.1"/>
    <property type="molecule type" value="Genomic_DNA"/>
</dbReference>
<sequence length="80" mass="8686">MGPSGHETSIFRAGHRAPEDFLGISSFSSLYLSETKSKPLLSSVTAPSGSVKRFGQMPLYFATYLDAIVGRIEDVFLCVI</sequence>
<organism evidence="1 2">
    <name type="scientific">Armillaria ostoyae</name>
    <name type="common">Armillaria root rot fungus</name>
    <dbReference type="NCBI Taxonomy" id="47428"/>
    <lineage>
        <taxon>Eukaryota</taxon>
        <taxon>Fungi</taxon>
        <taxon>Dikarya</taxon>
        <taxon>Basidiomycota</taxon>
        <taxon>Agaricomycotina</taxon>
        <taxon>Agaricomycetes</taxon>
        <taxon>Agaricomycetidae</taxon>
        <taxon>Agaricales</taxon>
        <taxon>Marasmiineae</taxon>
        <taxon>Physalacriaceae</taxon>
        <taxon>Armillaria</taxon>
    </lineage>
</organism>
<keyword evidence="2" id="KW-1185">Reference proteome</keyword>
<protein>
    <submittedName>
        <fullName evidence="1">Uncharacterized protein</fullName>
    </submittedName>
</protein>
<dbReference type="AlphaFoldDB" id="A0A284RUH1"/>